<evidence type="ECO:0000256" key="2">
    <source>
        <dbReference type="ARBA" id="ARBA00022692"/>
    </source>
</evidence>
<accession>A0A9D4TW44</accession>
<keyword evidence="3" id="KW-0735">Signal-anchor</keyword>
<evidence type="ECO:0000256" key="4">
    <source>
        <dbReference type="ARBA" id="ARBA00022989"/>
    </source>
</evidence>
<evidence type="ECO:0000256" key="3">
    <source>
        <dbReference type="ARBA" id="ARBA00022968"/>
    </source>
</evidence>
<evidence type="ECO:0000313" key="8">
    <source>
        <dbReference type="Proteomes" id="UP001055712"/>
    </source>
</evidence>
<keyword evidence="2" id="KW-0812">Transmembrane</keyword>
<dbReference type="GO" id="GO:0042285">
    <property type="term" value="F:xylosyltransferase activity"/>
    <property type="evidence" value="ECO:0007669"/>
    <property type="project" value="TreeGrafter"/>
</dbReference>
<keyword evidence="8" id="KW-1185">Reference proteome</keyword>
<dbReference type="GO" id="GO:0035269">
    <property type="term" value="P:protein O-linked glycosylation via mannose"/>
    <property type="evidence" value="ECO:0007669"/>
    <property type="project" value="TreeGrafter"/>
</dbReference>
<evidence type="ECO:0000256" key="5">
    <source>
        <dbReference type="ARBA" id="ARBA00023136"/>
    </source>
</evidence>
<dbReference type="InterPro" id="IPR051292">
    <property type="entry name" value="Xyl/GlcA_transferase"/>
</dbReference>
<evidence type="ECO:0000313" key="7">
    <source>
        <dbReference type="EMBL" id="KAI3436167.1"/>
    </source>
</evidence>
<reference evidence="7" key="2">
    <citation type="submission" date="2020-11" db="EMBL/GenBank/DDBJ databases">
        <authorList>
            <person name="Cecchin M."/>
            <person name="Marcolungo L."/>
            <person name="Rossato M."/>
            <person name="Girolomoni L."/>
            <person name="Cosentino E."/>
            <person name="Cuine S."/>
            <person name="Li-Beisson Y."/>
            <person name="Delledonne M."/>
            <person name="Ballottari M."/>
        </authorList>
    </citation>
    <scope>NUCLEOTIDE SEQUENCE</scope>
    <source>
        <strain evidence="7">211/11P</strain>
        <tissue evidence="7">Whole cell</tissue>
    </source>
</reference>
<dbReference type="GO" id="GO:0016020">
    <property type="term" value="C:membrane"/>
    <property type="evidence" value="ECO:0007669"/>
    <property type="project" value="UniProtKB-SubCell"/>
</dbReference>
<dbReference type="PANTHER" id="PTHR12270:SF52">
    <property type="entry name" value="GLYCOSYLTRANSFERASE-LIKE PROTEIN GNT13-RELATED"/>
    <property type="match status" value="1"/>
</dbReference>
<protein>
    <submittedName>
        <fullName evidence="7">Uncharacterized protein</fullName>
    </submittedName>
</protein>
<comment type="subcellular location">
    <subcellularLocation>
        <location evidence="1">Membrane</location>
        <topology evidence="1">Single-pass type II membrane protein</topology>
    </subcellularLocation>
</comment>
<dbReference type="AlphaFoldDB" id="A0A9D4TW44"/>
<evidence type="ECO:0000256" key="1">
    <source>
        <dbReference type="ARBA" id="ARBA00004606"/>
    </source>
</evidence>
<name>A0A9D4TW44_CHLVU</name>
<dbReference type="EMBL" id="SIDB01000002">
    <property type="protein sequence ID" value="KAI3436167.1"/>
    <property type="molecule type" value="Genomic_DNA"/>
</dbReference>
<keyword evidence="6" id="KW-0325">Glycoprotein</keyword>
<dbReference type="Proteomes" id="UP001055712">
    <property type="component" value="Unassembled WGS sequence"/>
</dbReference>
<keyword evidence="5" id="KW-0472">Membrane</keyword>
<gene>
    <name evidence="7" type="ORF">D9Q98_002223</name>
</gene>
<dbReference type="PANTHER" id="PTHR12270">
    <property type="entry name" value="GLYCOSYLTRANSFERASE-RELATED"/>
    <property type="match status" value="1"/>
</dbReference>
<organism evidence="7 8">
    <name type="scientific">Chlorella vulgaris</name>
    <name type="common">Green alga</name>
    <dbReference type="NCBI Taxonomy" id="3077"/>
    <lineage>
        <taxon>Eukaryota</taxon>
        <taxon>Viridiplantae</taxon>
        <taxon>Chlorophyta</taxon>
        <taxon>core chlorophytes</taxon>
        <taxon>Trebouxiophyceae</taxon>
        <taxon>Chlorellales</taxon>
        <taxon>Chlorellaceae</taxon>
        <taxon>Chlorella clade</taxon>
        <taxon>Chlorella</taxon>
    </lineage>
</organism>
<evidence type="ECO:0000256" key="6">
    <source>
        <dbReference type="ARBA" id="ARBA00023180"/>
    </source>
</evidence>
<dbReference type="OrthoDB" id="510220at2759"/>
<dbReference type="GO" id="GO:0015020">
    <property type="term" value="F:glucuronosyltransferase activity"/>
    <property type="evidence" value="ECO:0007669"/>
    <property type="project" value="TreeGrafter"/>
</dbReference>
<proteinExistence type="predicted"/>
<keyword evidence="4" id="KW-1133">Transmembrane helix</keyword>
<sequence>MSLKRAGIVPLALWSVAAMALLLVAATGSGLGVVQRRVLLSRPLATGDLTGLVLDHLVTGRVVGASASLLSANSTAYKRANERCRRPAADAPPLPKLRRAASWEGSRPKAAGNATAILAMPMDRLALLQAHCAVWPNTIQVSVYAPMCTSHRYMCLDEVATPDQLRAGSSWLGMLGLGLGRCQYSGWSLARLRTRVREAQKQAQATGVCNLRVELWTEEVTEDLGAGAGMAPVASLQNRALQALQLQQDEAKAFEPDHAVVLLDSDIAAVDVWQLLNSSARWDRATAAMGKGSALVLPAFQLAPPPSVHEGSGGGASMLLGGSLESAVKAAMAIVTAEAGKFPLRQKFLDAKARLYSDHGFSTSQDAALPVLWFEAGAFSKPRKKSDLSGDMHGDDDNGYPVVPQPGFAPFTVMLQEHVPWADERLRGSYYQRAWQSLVARSMGLRHVVQPNTFTLQLPHKQAYSMGEASLTNFLSMEPVFRQLVEELGGGVYVPVTTFGDSCSLNMPAAEVY</sequence>
<reference evidence="7" key="1">
    <citation type="journal article" date="2019" name="Plant J.">
        <title>Chlorella vulgaris genome assembly and annotation reveals the molecular basis for metabolic acclimation to high light conditions.</title>
        <authorList>
            <person name="Cecchin M."/>
            <person name="Marcolungo L."/>
            <person name="Rossato M."/>
            <person name="Girolomoni L."/>
            <person name="Cosentino E."/>
            <person name="Cuine S."/>
            <person name="Li-Beisson Y."/>
            <person name="Delledonne M."/>
            <person name="Ballottari M."/>
        </authorList>
    </citation>
    <scope>NUCLEOTIDE SEQUENCE</scope>
    <source>
        <strain evidence="7">211/11P</strain>
    </source>
</reference>
<comment type="caution">
    <text evidence="7">The sequence shown here is derived from an EMBL/GenBank/DDBJ whole genome shotgun (WGS) entry which is preliminary data.</text>
</comment>